<dbReference type="Proteomes" id="UP000007069">
    <property type="component" value="Chromosome"/>
</dbReference>
<dbReference type="HOGENOM" id="CLU_2304933_0_0_6"/>
<proteinExistence type="predicted"/>
<evidence type="ECO:0000313" key="2">
    <source>
        <dbReference type="Proteomes" id="UP000007069"/>
    </source>
</evidence>
<dbReference type="AlphaFoldDB" id="Q3BUH9"/>
<sequence>MASILSGDLAAKDRPRALRSCTGARRDPSYENVQALTCNSRFSGVAELHGMGIGCKGEKNGGKRRQVNGGHGWLHYVLLMGYIDHCRRCEEILAHRHNAR</sequence>
<organism evidence="2">
    <name type="scientific">Xanthomonas euvesicatoria pv. vesicatoria (strain 85-10)</name>
    <name type="common">Xanthomonas campestris pv. vesicatoria</name>
    <dbReference type="NCBI Taxonomy" id="316273"/>
    <lineage>
        <taxon>Bacteria</taxon>
        <taxon>Pseudomonadati</taxon>
        <taxon>Pseudomonadota</taxon>
        <taxon>Gammaproteobacteria</taxon>
        <taxon>Lysobacterales</taxon>
        <taxon>Lysobacteraceae</taxon>
        <taxon>Xanthomonas</taxon>
    </lineage>
</organism>
<accession>Q3BUH9</accession>
<dbReference type="KEGG" id="xcv:XCV1853"/>
<evidence type="ECO:0000313" key="1">
    <source>
        <dbReference type="EMBL" id="CAJ23530.1"/>
    </source>
</evidence>
<gene>
    <name evidence="1" type="ordered locus">XCV1853</name>
</gene>
<dbReference type="EMBL" id="AM039952">
    <property type="protein sequence ID" value="CAJ23530.1"/>
    <property type="molecule type" value="Genomic_DNA"/>
</dbReference>
<reference evidence="1 2" key="1">
    <citation type="journal article" date="2005" name="J. Bacteriol.">
        <title>Insights into genome plasticity and pathogenicity of the plant pathogenic Bacterium Xanthomonas campestris pv. vesicatoria revealed by the complete genome sequence.</title>
        <authorList>
            <person name="Thieme F."/>
            <person name="Koebnik R."/>
            <person name="Bekel T."/>
            <person name="Berger C."/>
            <person name="Boch J."/>
            <person name="Buettner D."/>
            <person name="Caldana C."/>
            <person name="Gaigalat L."/>
            <person name="Goesmann A."/>
            <person name="Kay S."/>
            <person name="Kirchner O."/>
            <person name="Lanz C."/>
            <person name="Linke B."/>
            <person name="McHardy A.C."/>
            <person name="Meyer F."/>
            <person name="Mittenhuber G."/>
            <person name="Nies D.H."/>
            <person name="Niesbach-Kloesgen U."/>
            <person name="Patschkowski T."/>
            <person name="Rueckert C."/>
            <person name="Rupp O."/>
            <person name="Schneicker S."/>
            <person name="Schuster S.C."/>
            <person name="Vorhoelter F.J."/>
            <person name="Weber E."/>
            <person name="Puehler A."/>
            <person name="Bonas U."/>
            <person name="Bartels D."/>
            <person name="Kaiser O."/>
        </authorList>
    </citation>
    <scope>NUCLEOTIDE SEQUENCE [LARGE SCALE GENOMIC DNA]</scope>
    <source>
        <strain evidence="1 2">85-10</strain>
    </source>
</reference>
<protein>
    <submittedName>
        <fullName evidence="1">Uncharacterized protein</fullName>
    </submittedName>
</protein>
<name>Q3BUH9_XANE5</name>